<dbReference type="InterPro" id="IPR000891">
    <property type="entry name" value="PYR_CT"/>
</dbReference>
<dbReference type="PANTHER" id="PTHR46911">
    <property type="match status" value="1"/>
</dbReference>
<comment type="similarity">
    <text evidence="3 10">Belongs to the alpha-IPM synthase/homocitrate synthase family. LeuA type 2 subfamily.</text>
</comment>
<evidence type="ECO:0000256" key="2">
    <source>
        <dbReference type="ARBA" id="ARBA00004689"/>
    </source>
</evidence>
<evidence type="ECO:0000256" key="10">
    <source>
        <dbReference type="HAMAP-Rule" id="MF_00572"/>
    </source>
</evidence>
<dbReference type="InterPro" id="IPR054692">
    <property type="entry name" value="LeuA-like_post-cat"/>
</dbReference>
<organism evidence="12 13">
    <name type="scientific">Actinomadura fulvescens</name>
    <dbReference type="NCBI Taxonomy" id="46160"/>
    <lineage>
        <taxon>Bacteria</taxon>
        <taxon>Bacillati</taxon>
        <taxon>Actinomycetota</taxon>
        <taxon>Actinomycetes</taxon>
        <taxon>Streptosporangiales</taxon>
        <taxon>Thermomonosporaceae</taxon>
        <taxon>Actinomadura</taxon>
    </lineage>
</organism>
<dbReference type="EMBL" id="BAAATD010000001">
    <property type="protein sequence ID" value="GAA2576270.1"/>
    <property type="molecule type" value="Genomic_DNA"/>
</dbReference>
<comment type="cofactor">
    <cofactor evidence="10">
        <name>Mg(2+)</name>
        <dbReference type="ChEBI" id="CHEBI:18420"/>
    </cofactor>
</comment>
<dbReference type="HAMAP" id="MF_00572">
    <property type="entry name" value="LeuA_type2"/>
    <property type="match status" value="1"/>
</dbReference>
<dbReference type="Gene3D" id="3.30.160.270">
    <property type="match status" value="1"/>
</dbReference>
<evidence type="ECO:0000256" key="9">
    <source>
        <dbReference type="ARBA" id="ARBA00023304"/>
    </source>
</evidence>
<feature type="binding site" evidence="10">
    <location>
        <position position="286"/>
    </location>
    <ligand>
        <name>Mg(2+)</name>
        <dbReference type="ChEBI" id="CHEBI:18420"/>
    </ligand>
</feature>
<dbReference type="InterPro" id="IPR005668">
    <property type="entry name" value="IPM_Synthase"/>
</dbReference>
<dbReference type="EC" id="2.3.3.13" evidence="4 10"/>
<dbReference type="Pfam" id="PF00682">
    <property type="entry name" value="HMGL-like"/>
    <property type="match status" value="1"/>
</dbReference>
<comment type="pathway">
    <text evidence="2 10">Amino-acid biosynthesis; L-leucine biosynthesis; L-leucine from 3-methyl-2-oxobutanoate: step 1/4.</text>
</comment>
<dbReference type="InterPro" id="IPR013709">
    <property type="entry name" value="2-isopropylmalate_synth_dimer"/>
</dbReference>
<evidence type="ECO:0000256" key="3">
    <source>
        <dbReference type="ARBA" id="ARBA00009767"/>
    </source>
</evidence>
<comment type="subunit">
    <text evidence="10">Homodimer.</text>
</comment>
<evidence type="ECO:0000256" key="4">
    <source>
        <dbReference type="ARBA" id="ARBA00012973"/>
    </source>
</evidence>
<dbReference type="SUPFAM" id="SSF89000">
    <property type="entry name" value="post-HMGL domain-like"/>
    <property type="match status" value="1"/>
</dbReference>
<keyword evidence="8 10" id="KW-0479">Metal-binding</keyword>
<feature type="binding site" evidence="10">
    <location>
        <position position="250"/>
    </location>
    <ligand>
        <name>Mg(2+)</name>
        <dbReference type="ChEBI" id="CHEBI:18420"/>
    </ligand>
</feature>
<keyword evidence="6 10" id="KW-0028">Amino-acid biosynthesis</keyword>
<dbReference type="NCBIfam" id="NF002991">
    <property type="entry name" value="PRK03739.1"/>
    <property type="match status" value="1"/>
</dbReference>
<feature type="region of interest" description="Regulatory domain" evidence="10">
    <location>
        <begin position="453"/>
        <end position="567"/>
    </location>
</feature>
<keyword evidence="10" id="KW-0963">Cytoplasm</keyword>
<comment type="caution">
    <text evidence="12">The sequence shown here is derived from an EMBL/GenBank/DDBJ whole genome shotgun (WGS) entry which is preliminary data.</text>
</comment>
<comment type="function">
    <text evidence="10">Catalyzes the condensation of the acetyl group of acetyl-CoA with 3-methyl-2-oxobutanoate (2-ketoisovalerate) to form 3-carboxy-3-hydroxy-4-methylpentanoate (2-isopropylmalate).</text>
</comment>
<evidence type="ECO:0000313" key="12">
    <source>
        <dbReference type="EMBL" id="GAA2576270.1"/>
    </source>
</evidence>
<sequence length="567" mass="62893">MYPQQQSSGMPFERYRPFEAIKLTDRTWPDKVITEAPRWCAVDLRDGNQALIDPMDPQRKLRMFELLVRMGYKEIEVGFPAASQTDFDFVRQIIEEGRIPDDVVIQVLTQARPELIERTFEAVRGAKQAIVHLYNSTSTLQRRVVFGQDKDGITAIAVEGAKLCKKLADDMGDTQIFFEYSPESFTGTELEYAVEVCNAVNDVWQPTPEWKTIVNLPATVEMATPNVYADQIEWMNRNLAHRDSVILSLHPHNDRGTAVAAAELGYLAGADRIEGCLFGNGERTGNVCLVTLGLNLFTQGVDPRIDFSDIDEIRRTVEYCNQLPVHERHPYGGDLVYTAFSGSHQDAINKGFDHLQRDADAAGVPVDEFTWAVPYLPIDPKDVGRSYEAVIRVNSQSGKGGVAYIMKTEHALELPRRLQIEFSQVVQRHTDSEGGEVSADLMWEIFEKEFLVSGPRVGLLAHRATSRVDEKDVLNCDIRIDGEIREIEGVGNGPVSAFEEALAGVGINVRVLDYSEHALSAGGDARAAAYVECDVDGTTVWGVGIDGNIVTASLKAMLSAVNRVARS</sequence>
<keyword evidence="5 10" id="KW-0432">Leucine biosynthesis</keyword>
<evidence type="ECO:0000256" key="6">
    <source>
        <dbReference type="ARBA" id="ARBA00022605"/>
    </source>
</evidence>
<feature type="domain" description="Pyruvate carboxyltransferase" evidence="11">
    <location>
        <begin position="37"/>
        <end position="311"/>
    </location>
</feature>
<keyword evidence="13" id="KW-1185">Reference proteome</keyword>
<dbReference type="PROSITE" id="PS00816">
    <property type="entry name" value="AIPM_HOMOCIT_SYNTH_2"/>
    <property type="match status" value="1"/>
</dbReference>
<evidence type="ECO:0000256" key="8">
    <source>
        <dbReference type="ARBA" id="ARBA00022723"/>
    </source>
</evidence>
<name>A0ABN3PCY0_9ACTN</name>
<dbReference type="InterPro" id="IPR039371">
    <property type="entry name" value="LeuA_N_DRE-TIM"/>
</dbReference>
<dbReference type="Pfam" id="PF22615">
    <property type="entry name" value="IPMS_D2"/>
    <property type="match status" value="1"/>
</dbReference>
<dbReference type="PANTHER" id="PTHR46911:SF1">
    <property type="entry name" value="2-ISOPROPYLMALATE SYNTHASE"/>
    <property type="match status" value="1"/>
</dbReference>
<keyword evidence="9 10" id="KW-0100">Branched-chain amino acid biosynthesis</keyword>
<dbReference type="PROSITE" id="PS50991">
    <property type="entry name" value="PYR_CT"/>
    <property type="match status" value="1"/>
</dbReference>
<dbReference type="SUPFAM" id="SSF110921">
    <property type="entry name" value="2-isopropylmalate synthase LeuA, allosteric (dimerisation) domain"/>
    <property type="match status" value="1"/>
</dbReference>
<evidence type="ECO:0000313" key="13">
    <source>
        <dbReference type="Proteomes" id="UP001501509"/>
    </source>
</evidence>
<comment type="subcellular location">
    <subcellularLocation>
        <location evidence="10">Cytoplasm</location>
    </subcellularLocation>
</comment>
<dbReference type="SUPFAM" id="SSF51569">
    <property type="entry name" value="Aldolase"/>
    <property type="match status" value="1"/>
</dbReference>
<evidence type="ECO:0000259" key="11">
    <source>
        <dbReference type="PROSITE" id="PS50991"/>
    </source>
</evidence>
<dbReference type="InterPro" id="IPR002034">
    <property type="entry name" value="AIPM/Hcit_synth_CS"/>
</dbReference>
<evidence type="ECO:0000256" key="5">
    <source>
        <dbReference type="ARBA" id="ARBA00022430"/>
    </source>
</evidence>
<dbReference type="CDD" id="cd07942">
    <property type="entry name" value="DRE_TIM_LeuA"/>
    <property type="match status" value="1"/>
</dbReference>
<dbReference type="NCBIfam" id="TIGR00970">
    <property type="entry name" value="leuA_yeast"/>
    <property type="match status" value="1"/>
</dbReference>
<keyword evidence="10" id="KW-0460">Magnesium</keyword>
<comment type="catalytic activity">
    <reaction evidence="1 10">
        <text>3-methyl-2-oxobutanoate + acetyl-CoA + H2O = (2S)-2-isopropylmalate + CoA + H(+)</text>
        <dbReference type="Rhea" id="RHEA:21524"/>
        <dbReference type="ChEBI" id="CHEBI:1178"/>
        <dbReference type="ChEBI" id="CHEBI:11851"/>
        <dbReference type="ChEBI" id="CHEBI:15377"/>
        <dbReference type="ChEBI" id="CHEBI:15378"/>
        <dbReference type="ChEBI" id="CHEBI:57287"/>
        <dbReference type="ChEBI" id="CHEBI:57288"/>
        <dbReference type="EC" id="2.3.3.13"/>
    </reaction>
</comment>
<dbReference type="Pfam" id="PF08502">
    <property type="entry name" value="LeuA_dimer"/>
    <property type="match status" value="1"/>
</dbReference>
<proteinExistence type="inferred from homology"/>
<keyword evidence="7 10" id="KW-0808">Transferase</keyword>
<dbReference type="Proteomes" id="UP001501509">
    <property type="component" value="Unassembled WGS sequence"/>
</dbReference>
<dbReference type="InterPro" id="IPR013785">
    <property type="entry name" value="Aldolase_TIM"/>
</dbReference>
<reference evidence="12 13" key="1">
    <citation type="journal article" date="2019" name="Int. J. Syst. Evol. Microbiol.">
        <title>The Global Catalogue of Microorganisms (GCM) 10K type strain sequencing project: providing services to taxonomists for standard genome sequencing and annotation.</title>
        <authorList>
            <consortium name="The Broad Institute Genomics Platform"/>
            <consortium name="The Broad Institute Genome Sequencing Center for Infectious Disease"/>
            <person name="Wu L."/>
            <person name="Ma J."/>
        </authorList>
    </citation>
    <scope>NUCLEOTIDE SEQUENCE [LARGE SCALE GENOMIC DNA]</scope>
    <source>
        <strain evidence="12 13">JCM 6833</strain>
    </source>
</reference>
<dbReference type="SMART" id="SM00917">
    <property type="entry name" value="LeuA_dimer"/>
    <property type="match status" value="1"/>
</dbReference>
<evidence type="ECO:0000256" key="1">
    <source>
        <dbReference type="ARBA" id="ARBA00000064"/>
    </source>
</evidence>
<evidence type="ECO:0000256" key="7">
    <source>
        <dbReference type="ARBA" id="ARBA00022679"/>
    </source>
</evidence>
<accession>A0ABN3PCY0</accession>
<feature type="binding site" evidence="10">
    <location>
        <position position="252"/>
    </location>
    <ligand>
        <name>Mg(2+)</name>
        <dbReference type="ChEBI" id="CHEBI:18420"/>
    </ligand>
</feature>
<dbReference type="RefSeq" id="WP_344537381.1">
    <property type="nucleotide sequence ID" value="NZ_BAAATD010000001.1"/>
</dbReference>
<dbReference type="PROSITE" id="PS00815">
    <property type="entry name" value="AIPM_HOMOCIT_SYNTH_1"/>
    <property type="match status" value="1"/>
</dbReference>
<protein>
    <recommendedName>
        <fullName evidence="4 10">2-isopropylmalate synthase</fullName>
        <ecNumber evidence="4 10">2.3.3.13</ecNumber>
    </recommendedName>
    <alternativeName>
        <fullName evidence="10">Alpha-IPM synthase</fullName>
    </alternativeName>
    <alternativeName>
        <fullName evidence="10">Alpha-isopropylmalate synthase</fullName>
    </alternativeName>
</protein>
<feature type="binding site" evidence="10">
    <location>
        <position position="46"/>
    </location>
    <ligand>
        <name>Mg(2+)</name>
        <dbReference type="ChEBI" id="CHEBI:18420"/>
    </ligand>
</feature>
<gene>
    <name evidence="10 12" type="primary">leuA</name>
    <name evidence="12" type="ORF">GCM10010411_05840</name>
</gene>
<dbReference type="Gene3D" id="3.20.20.70">
    <property type="entry name" value="Aldolase class I"/>
    <property type="match status" value="1"/>
</dbReference>
<dbReference type="InterPro" id="IPR036230">
    <property type="entry name" value="LeuA_allosteric_dom_sf"/>
</dbReference>